<sequence>MKKCFAFIVILFFISCADKTNENKILYVGKELVSIDLSKINSTENIVFVGSSLKRKIFELKKQNASFKFKVVNADLNYPYGNSEAENVLILNNGIHKINLRLKYNSKKMKFDILGFMTESRTN</sequence>
<keyword evidence="2" id="KW-1185">Reference proteome</keyword>
<gene>
    <name evidence="1" type="ORF">H8R27_12605</name>
</gene>
<dbReference type="EMBL" id="JACRUN010000008">
    <property type="protein sequence ID" value="MBC5835730.1"/>
    <property type="molecule type" value="Genomic_DNA"/>
</dbReference>
<evidence type="ECO:0008006" key="3">
    <source>
        <dbReference type="Google" id="ProtNLM"/>
    </source>
</evidence>
<evidence type="ECO:0000313" key="1">
    <source>
        <dbReference type="EMBL" id="MBC5835730.1"/>
    </source>
</evidence>
<evidence type="ECO:0000313" key="2">
    <source>
        <dbReference type="Proteomes" id="UP000605990"/>
    </source>
</evidence>
<proteinExistence type="predicted"/>
<reference evidence="1 2" key="1">
    <citation type="submission" date="2020-08" db="EMBL/GenBank/DDBJ databases">
        <title>Description of novel Flavobacterium F-408 isolate.</title>
        <authorList>
            <person name="Saticioglu I.B."/>
            <person name="Duman M."/>
            <person name="Altun S."/>
        </authorList>
    </citation>
    <scope>NUCLEOTIDE SEQUENCE [LARGE SCALE GENOMIC DNA]</scope>
    <source>
        <strain evidence="1 2">F-408</strain>
    </source>
</reference>
<name>A0ABR7J126_9FLAO</name>
<protein>
    <recommendedName>
        <fullName evidence="3">Lipoprotein</fullName>
    </recommendedName>
</protein>
<dbReference type="PROSITE" id="PS51257">
    <property type="entry name" value="PROKAR_LIPOPROTEIN"/>
    <property type="match status" value="1"/>
</dbReference>
<dbReference type="Proteomes" id="UP000605990">
    <property type="component" value="Unassembled WGS sequence"/>
</dbReference>
<accession>A0ABR7J126</accession>
<comment type="caution">
    <text evidence="1">The sequence shown here is derived from an EMBL/GenBank/DDBJ whole genome shotgun (WGS) entry which is preliminary data.</text>
</comment>
<organism evidence="1 2">
    <name type="scientific">Flavobacterium bernardetii</name>
    <dbReference type="NCBI Taxonomy" id="2813823"/>
    <lineage>
        <taxon>Bacteria</taxon>
        <taxon>Pseudomonadati</taxon>
        <taxon>Bacteroidota</taxon>
        <taxon>Flavobacteriia</taxon>
        <taxon>Flavobacteriales</taxon>
        <taxon>Flavobacteriaceae</taxon>
        <taxon>Flavobacterium</taxon>
    </lineage>
</organism>